<proteinExistence type="predicted"/>
<dbReference type="Gene3D" id="3.80.10.10">
    <property type="entry name" value="Ribonuclease Inhibitor"/>
    <property type="match status" value="6"/>
</dbReference>
<comment type="caution">
    <text evidence="1">The sequence shown here is derived from an EMBL/GenBank/DDBJ whole genome shotgun (WGS) entry which is preliminary data.</text>
</comment>
<dbReference type="Pfam" id="PF13306">
    <property type="entry name" value="LRR_5"/>
    <property type="match status" value="7"/>
</dbReference>
<organism evidence="1 2">
    <name type="scientific">Tritrichomonas musculus</name>
    <dbReference type="NCBI Taxonomy" id="1915356"/>
    <lineage>
        <taxon>Eukaryota</taxon>
        <taxon>Metamonada</taxon>
        <taxon>Parabasalia</taxon>
        <taxon>Tritrichomonadida</taxon>
        <taxon>Tritrichomonadidae</taxon>
        <taxon>Tritrichomonas</taxon>
    </lineage>
</organism>
<reference evidence="1 2" key="1">
    <citation type="submission" date="2024-04" db="EMBL/GenBank/DDBJ databases">
        <title>Tritrichomonas musculus Genome.</title>
        <authorList>
            <person name="Alves-Ferreira E."/>
            <person name="Grigg M."/>
            <person name="Lorenzi H."/>
            <person name="Galac M."/>
        </authorList>
    </citation>
    <scope>NUCLEOTIDE SEQUENCE [LARGE SCALE GENOMIC DNA]</scope>
    <source>
        <strain evidence="1 2">EAF2021</strain>
    </source>
</reference>
<protein>
    <recommendedName>
        <fullName evidence="3">Surface antigen BspA-like</fullName>
    </recommendedName>
</protein>
<accession>A0ABR2H1Y4</accession>
<keyword evidence="2" id="KW-1185">Reference proteome</keyword>
<dbReference type="PANTHER" id="PTHR45661">
    <property type="entry name" value="SURFACE ANTIGEN"/>
    <property type="match status" value="1"/>
</dbReference>
<dbReference type="InterPro" id="IPR026906">
    <property type="entry name" value="LRR_5"/>
</dbReference>
<dbReference type="InterPro" id="IPR032675">
    <property type="entry name" value="LRR_dom_sf"/>
</dbReference>
<evidence type="ECO:0000313" key="1">
    <source>
        <dbReference type="EMBL" id="KAK8839841.1"/>
    </source>
</evidence>
<sequence length="1277" mass="146573">MQQNDKYQLILGSKVFFIPNFFPNLLNASSSITSILIHQKKYVIKSIVNENTLEAFIKNWINNEQLNINDENYQEYQSLSQEFDRIKGIIKVYSKQKAKTTSQTMKKSYNEKLLASKVKQFQKKKSNFEQIIDILFKKKGIDKYTEYYKIKEQLYEACKSENIELVTILKSKKFYDYNKGLSYILNEENMTANIYENLKINNIEIPRSIRYKSKEYLVTGVIGDSFYGCADDYLIQCYEMKSFKLSKNSAFRSIPYGLISCSYLHSLTIPEGVVELEEGWCMGTYYLSNIKILPNNVHFTFYEGTFLLGKTNLESDVYDILYFARRDVEIAIIPSFIKVIKPFAFDSCKNLQRIEFANHSELRTIANNAFKNSSIESISIPSSIEELEEEWCANINNLIKVEVKANGKENIMYYDNKFLLGKSDQKSDIFDILLFARRNIENAVIPSFIKRISSYAFHYCIKLNRVFFEENSNLISIGKSAFYSSNIERITIPSSIWLIEDYAFQFCINLQKVDFSEQPKSNLIHSNVVEIGMNAFCYCEELKEIDFSNLSKMISIEKNTFPKSIEKINMPLDIIWPSYWPNFNIAIYLDDISFIEKQTQSIKQYNDALLLGKTNEKDGLYDKIVYVKYNCIDLVIPCFIKEIGESAFISTKIKEILVPSSVSKINDFAFKNCSELTKIEFKKDSKLEFICKGAFYASGITSIIVPDQAKIIGEEAFGHCKKLKKVEFSENSKLALIGKAAFNNSRLKAIIIPKHVERIVAEAFCECFQLKKVEFSKNSELKIIENNAFQNTSIKSISIPDEVNSIGDFCFSNCYKLTTIYFSGKSELKSIGKQAFYASHYPSSLTTLSIPSCIEEFDVGWCDLLKQLNNITIHQRDNQNIIYYNDSFIIGKSELYSSNYDVLIFSRRDIEEATIPSFIKHIAPFAFASCVKLNKVVFEDQSNIQSIGIYAFSSSSIASFVIPDKVKSIQIRTFFYCENLKTVEFSNETECESIEDEAFKGSPIENISLPSSIHIQTNRCIGIEIAKNIKIIEKNIKNLCNYEDKAILGKSDDKASVFDILLYARMNTEKFTFPHFISKVAPYAFALFSKPQYVIIPDDSKLLSISKCSFSNSLITFIRIPSNVTAIGESAFACCEMLKTIEFPSNSRLRVIKKNAFYESSLESIEIPDHVIRIESGAFERCVNLRKVKLSSHSELQYIGKCAFEETSIESFYVPSHVKQISSDAFNSCCKLQIIEIDENSELLAFNIQKMFDTATTKKILIMKKTSIQVINENMRL</sequence>
<dbReference type="SUPFAM" id="SSF52058">
    <property type="entry name" value="L domain-like"/>
    <property type="match status" value="4"/>
</dbReference>
<evidence type="ECO:0008006" key="3">
    <source>
        <dbReference type="Google" id="ProtNLM"/>
    </source>
</evidence>
<dbReference type="EMBL" id="JAPFFF010000050">
    <property type="protein sequence ID" value="KAK8839841.1"/>
    <property type="molecule type" value="Genomic_DNA"/>
</dbReference>
<name>A0ABR2H1Y4_9EUKA</name>
<dbReference type="InterPro" id="IPR053139">
    <property type="entry name" value="Surface_bspA-like"/>
</dbReference>
<evidence type="ECO:0000313" key="2">
    <source>
        <dbReference type="Proteomes" id="UP001470230"/>
    </source>
</evidence>
<dbReference type="Proteomes" id="UP001470230">
    <property type="component" value="Unassembled WGS sequence"/>
</dbReference>
<dbReference type="PANTHER" id="PTHR45661:SF3">
    <property type="entry name" value="IG-LIKE DOMAIN-CONTAINING PROTEIN"/>
    <property type="match status" value="1"/>
</dbReference>
<gene>
    <name evidence="1" type="ORF">M9Y10_031552</name>
</gene>